<feature type="transmembrane region" description="Helical" evidence="1">
    <location>
        <begin position="348"/>
        <end position="367"/>
    </location>
</feature>
<name>A0A437M3U4_9PROT</name>
<reference evidence="2 3" key="1">
    <citation type="submission" date="2019-01" db="EMBL/GenBank/DDBJ databases">
        <authorList>
            <person name="Chen W.-M."/>
        </authorList>
    </citation>
    <scope>NUCLEOTIDE SEQUENCE [LARGE SCALE GENOMIC DNA]</scope>
    <source>
        <strain evidence="2 3">CCP-6</strain>
    </source>
</reference>
<accession>A0A437M3U4</accession>
<keyword evidence="3" id="KW-1185">Reference proteome</keyword>
<evidence type="ECO:0000256" key="1">
    <source>
        <dbReference type="SAM" id="Phobius"/>
    </source>
</evidence>
<gene>
    <name evidence="2" type="ORF">EOD42_18990</name>
</gene>
<feature type="transmembrane region" description="Helical" evidence="1">
    <location>
        <begin position="316"/>
        <end position="336"/>
    </location>
</feature>
<feature type="transmembrane region" description="Helical" evidence="1">
    <location>
        <begin position="20"/>
        <end position="39"/>
    </location>
</feature>
<feature type="transmembrane region" description="Helical" evidence="1">
    <location>
        <begin position="51"/>
        <end position="71"/>
    </location>
</feature>
<evidence type="ECO:0000313" key="3">
    <source>
        <dbReference type="Proteomes" id="UP000282957"/>
    </source>
</evidence>
<evidence type="ECO:0008006" key="4">
    <source>
        <dbReference type="Google" id="ProtNLM"/>
    </source>
</evidence>
<feature type="transmembrane region" description="Helical" evidence="1">
    <location>
        <begin position="136"/>
        <end position="157"/>
    </location>
</feature>
<feature type="transmembrane region" description="Helical" evidence="1">
    <location>
        <begin position="77"/>
        <end position="94"/>
    </location>
</feature>
<feature type="transmembrane region" description="Helical" evidence="1">
    <location>
        <begin position="101"/>
        <end position="130"/>
    </location>
</feature>
<dbReference type="Proteomes" id="UP000282957">
    <property type="component" value="Unassembled WGS sequence"/>
</dbReference>
<dbReference type="AlphaFoldDB" id="A0A437M3U4"/>
<dbReference type="EMBL" id="SACL01000007">
    <property type="protein sequence ID" value="RVT92358.1"/>
    <property type="molecule type" value="Genomic_DNA"/>
</dbReference>
<dbReference type="OrthoDB" id="7238679at2"/>
<keyword evidence="1" id="KW-0812">Transmembrane</keyword>
<proteinExistence type="predicted"/>
<sequence length="402" mass="43617">MVWDKPFFYGPFLHLFHWRITLWGPLLAQGLIVSHLVWLVMRSVWPAARWWAHPALCAALALGTSLPWVVSLLMPDIFASVLVLCVFLLGFTAPRGWLLGWLVLLGGFAAAVHLSHLPLAGGLILLVALLARRWGALARAAAPLLLAVVALLGTNLVGNGRLALSPYGSVFALARLVADGPAARVIEEECAAGRTLHLCAWVGRFPTDSDDFLWSEDGPVWAQRQDGAQPGGPISLAPEAGEIVGLTLRRHPLEVARLALGNAVAQMGKTRIGDALVPDWLDDTVGLRLRQGDFPPAEQERLRASLQFQGRLSPPLAMLHPWVLVLATPFALLAWWRAHRSGDRLRLGLVVCCLAALLGNAIVTGALSKPHHRYQARVIWLLPLAAVLGWQPPRPGRAVQPG</sequence>
<organism evidence="2 3">
    <name type="scientific">Rhodovarius crocodyli</name>
    <dbReference type="NCBI Taxonomy" id="1979269"/>
    <lineage>
        <taxon>Bacteria</taxon>
        <taxon>Pseudomonadati</taxon>
        <taxon>Pseudomonadota</taxon>
        <taxon>Alphaproteobacteria</taxon>
        <taxon>Acetobacterales</taxon>
        <taxon>Roseomonadaceae</taxon>
        <taxon>Rhodovarius</taxon>
    </lineage>
</organism>
<comment type="caution">
    <text evidence="2">The sequence shown here is derived from an EMBL/GenBank/DDBJ whole genome shotgun (WGS) entry which is preliminary data.</text>
</comment>
<keyword evidence="1" id="KW-1133">Transmembrane helix</keyword>
<evidence type="ECO:0000313" key="2">
    <source>
        <dbReference type="EMBL" id="RVT92358.1"/>
    </source>
</evidence>
<protein>
    <recommendedName>
        <fullName evidence="4">Glycosyltransferase RgtA/B/C/D-like domain-containing protein</fullName>
    </recommendedName>
</protein>
<keyword evidence="1" id="KW-0472">Membrane</keyword>